<dbReference type="InterPro" id="IPR051879">
    <property type="entry name" value="C2H2-ZF_Maturation_Protein"/>
</dbReference>
<evidence type="ECO:0000256" key="5">
    <source>
        <dbReference type="ARBA" id="ARBA00022723"/>
    </source>
</evidence>
<feature type="compositionally biased region" description="Basic residues" evidence="9">
    <location>
        <begin position="1"/>
        <end position="12"/>
    </location>
</feature>
<dbReference type="GO" id="GO:0008270">
    <property type="term" value="F:zinc ion binding"/>
    <property type="evidence" value="ECO:0007669"/>
    <property type="project" value="UniProtKB-KW"/>
</dbReference>
<keyword evidence="12" id="KW-1185">Reference proteome</keyword>
<evidence type="ECO:0000256" key="1">
    <source>
        <dbReference type="ARBA" id="ARBA00004123"/>
    </source>
</evidence>
<keyword evidence="5" id="KW-0479">Metal-binding</keyword>
<dbReference type="Gene3D" id="3.30.160.60">
    <property type="entry name" value="Classic Zinc Finger"/>
    <property type="match status" value="1"/>
</dbReference>
<dbReference type="GO" id="GO:0042254">
    <property type="term" value="P:ribosome biogenesis"/>
    <property type="evidence" value="ECO:0007669"/>
    <property type="project" value="UniProtKB-KW"/>
</dbReference>
<dbReference type="PANTHER" id="PTHR46095:SF1">
    <property type="entry name" value="ZINC FINGER PROTEIN 593"/>
    <property type="match status" value="1"/>
</dbReference>
<protein>
    <recommendedName>
        <fullName evidence="10">Zinc finger double-stranded RNA binding domain-containing protein</fullName>
    </recommendedName>
</protein>
<dbReference type="OrthoDB" id="24683at2759"/>
<evidence type="ECO:0000256" key="7">
    <source>
        <dbReference type="ARBA" id="ARBA00022833"/>
    </source>
</evidence>
<dbReference type="InterPro" id="IPR036236">
    <property type="entry name" value="Znf_C2H2_sf"/>
</dbReference>
<evidence type="ECO:0000256" key="4">
    <source>
        <dbReference type="ARBA" id="ARBA00022517"/>
    </source>
</evidence>
<accession>A0A9P6APR5</accession>
<dbReference type="Pfam" id="PF12171">
    <property type="entry name" value="zf-C2H2_jaz"/>
    <property type="match status" value="1"/>
</dbReference>
<evidence type="ECO:0000313" key="11">
    <source>
        <dbReference type="EMBL" id="KAF9509643.1"/>
    </source>
</evidence>
<dbReference type="AlphaFoldDB" id="A0A9P6APR5"/>
<dbReference type="Proteomes" id="UP000886523">
    <property type="component" value="Unassembled WGS sequence"/>
</dbReference>
<evidence type="ECO:0000256" key="2">
    <source>
        <dbReference type="ARBA" id="ARBA00004496"/>
    </source>
</evidence>
<keyword evidence="6" id="KW-0863">Zinc-finger</keyword>
<organism evidence="11 12">
    <name type="scientific">Hydnum rufescens UP504</name>
    <dbReference type="NCBI Taxonomy" id="1448309"/>
    <lineage>
        <taxon>Eukaryota</taxon>
        <taxon>Fungi</taxon>
        <taxon>Dikarya</taxon>
        <taxon>Basidiomycota</taxon>
        <taxon>Agaricomycotina</taxon>
        <taxon>Agaricomycetes</taxon>
        <taxon>Cantharellales</taxon>
        <taxon>Hydnaceae</taxon>
        <taxon>Hydnum</taxon>
    </lineage>
</organism>
<evidence type="ECO:0000259" key="10">
    <source>
        <dbReference type="Pfam" id="PF12171"/>
    </source>
</evidence>
<dbReference type="EMBL" id="MU129031">
    <property type="protein sequence ID" value="KAF9509643.1"/>
    <property type="molecule type" value="Genomic_DNA"/>
</dbReference>
<dbReference type="SUPFAM" id="SSF57667">
    <property type="entry name" value="beta-beta-alpha zinc fingers"/>
    <property type="match status" value="1"/>
</dbReference>
<keyword evidence="8" id="KW-0539">Nucleus</keyword>
<evidence type="ECO:0000313" key="12">
    <source>
        <dbReference type="Proteomes" id="UP000886523"/>
    </source>
</evidence>
<gene>
    <name evidence="11" type="ORF">BS47DRAFT_1487857</name>
</gene>
<evidence type="ECO:0000256" key="9">
    <source>
        <dbReference type="SAM" id="MobiDB-lite"/>
    </source>
</evidence>
<feature type="region of interest" description="Disordered" evidence="9">
    <location>
        <begin position="91"/>
        <end position="120"/>
    </location>
</feature>
<reference evidence="11" key="1">
    <citation type="journal article" date="2020" name="Nat. Commun.">
        <title>Large-scale genome sequencing of mycorrhizal fungi provides insights into the early evolution of symbiotic traits.</title>
        <authorList>
            <person name="Miyauchi S."/>
            <person name="Kiss E."/>
            <person name="Kuo A."/>
            <person name="Drula E."/>
            <person name="Kohler A."/>
            <person name="Sanchez-Garcia M."/>
            <person name="Morin E."/>
            <person name="Andreopoulos B."/>
            <person name="Barry K.W."/>
            <person name="Bonito G."/>
            <person name="Buee M."/>
            <person name="Carver A."/>
            <person name="Chen C."/>
            <person name="Cichocki N."/>
            <person name="Clum A."/>
            <person name="Culley D."/>
            <person name="Crous P.W."/>
            <person name="Fauchery L."/>
            <person name="Girlanda M."/>
            <person name="Hayes R.D."/>
            <person name="Keri Z."/>
            <person name="LaButti K."/>
            <person name="Lipzen A."/>
            <person name="Lombard V."/>
            <person name="Magnuson J."/>
            <person name="Maillard F."/>
            <person name="Murat C."/>
            <person name="Nolan M."/>
            <person name="Ohm R.A."/>
            <person name="Pangilinan J."/>
            <person name="Pereira M.F."/>
            <person name="Perotto S."/>
            <person name="Peter M."/>
            <person name="Pfister S."/>
            <person name="Riley R."/>
            <person name="Sitrit Y."/>
            <person name="Stielow J.B."/>
            <person name="Szollosi G."/>
            <person name="Zifcakova L."/>
            <person name="Stursova M."/>
            <person name="Spatafora J.W."/>
            <person name="Tedersoo L."/>
            <person name="Vaario L.M."/>
            <person name="Yamada A."/>
            <person name="Yan M."/>
            <person name="Wang P."/>
            <person name="Xu J."/>
            <person name="Bruns T."/>
            <person name="Baldrian P."/>
            <person name="Vilgalys R."/>
            <person name="Dunand C."/>
            <person name="Henrissat B."/>
            <person name="Grigoriev I.V."/>
            <person name="Hibbett D."/>
            <person name="Nagy L.G."/>
            <person name="Martin F.M."/>
        </authorList>
    </citation>
    <scope>NUCLEOTIDE SEQUENCE</scope>
    <source>
        <strain evidence="11">UP504</strain>
    </source>
</reference>
<name>A0A9P6APR5_9AGAM</name>
<sequence length="120" mass="13512">MPGPQRRSRTHKAQRDVHRAARTRAFPRQLDQIQHIDLLPENREKLEAQPLNVDLPGLGQHYCVECAKYLESDIALKSHWKGKYTNGDVRSFGIPLTPSKSRNGQLGSGAKGNARARYAI</sequence>
<evidence type="ECO:0000256" key="6">
    <source>
        <dbReference type="ARBA" id="ARBA00022771"/>
    </source>
</evidence>
<evidence type="ECO:0000256" key="3">
    <source>
        <dbReference type="ARBA" id="ARBA00022490"/>
    </source>
</evidence>
<keyword evidence="4" id="KW-0690">Ribosome biogenesis</keyword>
<keyword evidence="7" id="KW-0862">Zinc</keyword>
<comment type="caution">
    <text evidence="11">The sequence shown here is derived from an EMBL/GenBank/DDBJ whole genome shotgun (WGS) entry which is preliminary data.</text>
</comment>
<comment type="subcellular location">
    <subcellularLocation>
        <location evidence="2">Cytoplasm</location>
    </subcellularLocation>
    <subcellularLocation>
        <location evidence="1">Nucleus</location>
    </subcellularLocation>
</comment>
<keyword evidence="3" id="KW-0963">Cytoplasm</keyword>
<feature type="domain" description="Zinc finger double-stranded RNA binding" evidence="10">
    <location>
        <begin position="60"/>
        <end position="83"/>
    </location>
</feature>
<proteinExistence type="predicted"/>
<dbReference type="PANTHER" id="PTHR46095">
    <property type="entry name" value="ZINC FINGER PROTEIN 593"/>
    <property type="match status" value="1"/>
</dbReference>
<dbReference type="GO" id="GO:0005737">
    <property type="term" value="C:cytoplasm"/>
    <property type="evidence" value="ECO:0007669"/>
    <property type="project" value="UniProtKB-SubCell"/>
</dbReference>
<feature type="region of interest" description="Disordered" evidence="9">
    <location>
        <begin position="1"/>
        <end position="23"/>
    </location>
</feature>
<evidence type="ECO:0000256" key="8">
    <source>
        <dbReference type="ARBA" id="ARBA00023242"/>
    </source>
</evidence>
<dbReference type="GO" id="GO:0005634">
    <property type="term" value="C:nucleus"/>
    <property type="evidence" value="ECO:0007669"/>
    <property type="project" value="UniProtKB-SubCell"/>
</dbReference>
<dbReference type="InterPro" id="IPR022755">
    <property type="entry name" value="Znf_C2H2_jaz"/>
</dbReference>